<evidence type="ECO:0000313" key="3">
    <source>
        <dbReference type="Proteomes" id="UP001529510"/>
    </source>
</evidence>
<protein>
    <submittedName>
        <fullName evidence="2">Uncharacterized protein</fullName>
    </submittedName>
</protein>
<sequence length="57" mass="6457">HDAAQARIRDGRARLSLRVVTRTDGERHSESPVYRGRTVQQPPVRHQRPERQTGGGT</sequence>
<feature type="region of interest" description="Disordered" evidence="1">
    <location>
        <begin position="19"/>
        <end position="57"/>
    </location>
</feature>
<comment type="caution">
    <text evidence="2">The sequence shown here is derived from an EMBL/GenBank/DDBJ whole genome shotgun (WGS) entry which is preliminary data.</text>
</comment>
<reference evidence="2 3" key="1">
    <citation type="submission" date="2024-05" db="EMBL/GenBank/DDBJ databases">
        <title>Genome sequencing and assembly of Indian major carp, Cirrhinus mrigala (Hamilton, 1822).</title>
        <authorList>
            <person name="Mohindra V."/>
            <person name="Chowdhury L.M."/>
            <person name="Lal K."/>
            <person name="Jena J.K."/>
        </authorList>
    </citation>
    <scope>NUCLEOTIDE SEQUENCE [LARGE SCALE GENOMIC DNA]</scope>
    <source>
        <strain evidence="2">CM1030</strain>
        <tissue evidence="2">Blood</tissue>
    </source>
</reference>
<proteinExistence type="predicted"/>
<accession>A0ABD0MNE3</accession>
<evidence type="ECO:0000256" key="1">
    <source>
        <dbReference type="SAM" id="MobiDB-lite"/>
    </source>
</evidence>
<feature type="non-terminal residue" evidence="2">
    <location>
        <position position="57"/>
    </location>
</feature>
<feature type="compositionally biased region" description="Basic and acidic residues" evidence="1">
    <location>
        <begin position="21"/>
        <end position="30"/>
    </location>
</feature>
<evidence type="ECO:0000313" key="2">
    <source>
        <dbReference type="EMBL" id="KAL0150061.1"/>
    </source>
</evidence>
<dbReference type="EMBL" id="JAMKFB020000308">
    <property type="protein sequence ID" value="KAL0150061.1"/>
    <property type="molecule type" value="Genomic_DNA"/>
</dbReference>
<gene>
    <name evidence="2" type="ORF">M9458_054720</name>
</gene>
<organism evidence="2 3">
    <name type="scientific">Cirrhinus mrigala</name>
    <name type="common">Mrigala</name>
    <dbReference type="NCBI Taxonomy" id="683832"/>
    <lineage>
        <taxon>Eukaryota</taxon>
        <taxon>Metazoa</taxon>
        <taxon>Chordata</taxon>
        <taxon>Craniata</taxon>
        <taxon>Vertebrata</taxon>
        <taxon>Euteleostomi</taxon>
        <taxon>Actinopterygii</taxon>
        <taxon>Neopterygii</taxon>
        <taxon>Teleostei</taxon>
        <taxon>Ostariophysi</taxon>
        <taxon>Cypriniformes</taxon>
        <taxon>Cyprinidae</taxon>
        <taxon>Labeoninae</taxon>
        <taxon>Labeonini</taxon>
        <taxon>Cirrhinus</taxon>
    </lineage>
</organism>
<feature type="non-terminal residue" evidence="2">
    <location>
        <position position="1"/>
    </location>
</feature>
<name>A0ABD0MNE3_CIRMR</name>
<dbReference type="Proteomes" id="UP001529510">
    <property type="component" value="Unassembled WGS sequence"/>
</dbReference>
<dbReference type="AlphaFoldDB" id="A0ABD0MNE3"/>
<keyword evidence="3" id="KW-1185">Reference proteome</keyword>